<feature type="transmembrane region" description="Helical" evidence="1">
    <location>
        <begin position="67"/>
        <end position="86"/>
    </location>
</feature>
<dbReference type="AlphaFoldDB" id="A0A251TLY9"/>
<dbReference type="EMBL" id="MNCJ02000325">
    <property type="protein sequence ID" value="KAF5785634.1"/>
    <property type="molecule type" value="Genomic_DNA"/>
</dbReference>
<reference evidence="2" key="3">
    <citation type="submission" date="2020-06" db="EMBL/GenBank/DDBJ databases">
        <title>Helianthus annuus Genome sequencing and assembly Release 2.</title>
        <authorList>
            <person name="Gouzy J."/>
            <person name="Langlade N."/>
            <person name="Munos S."/>
        </authorList>
    </citation>
    <scope>NUCLEOTIDE SEQUENCE</scope>
    <source>
        <tissue evidence="2">Leaves</tissue>
    </source>
</reference>
<organism evidence="3 4">
    <name type="scientific">Helianthus annuus</name>
    <name type="common">Common sunflower</name>
    <dbReference type="NCBI Taxonomy" id="4232"/>
    <lineage>
        <taxon>Eukaryota</taxon>
        <taxon>Viridiplantae</taxon>
        <taxon>Streptophyta</taxon>
        <taxon>Embryophyta</taxon>
        <taxon>Tracheophyta</taxon>
        <taxon>Spermatophyta</taxon>
        <taxon>Magnoliopsida</taxon>
        <taxon>eudicotyledons</taxon>
        <taxon>Gunneridae</taxon>
        <taxon>Pentapetalae</taxon>
        <taxon>asterids</taxon>
        <taxon>campanulids</taxon>
        <taxon>Asterales</taxon>
        <taxon>Asteraceae</taxon>
        <taxon>Asteroideae</taxon>
        <taxon>Heliantheae alliance</taxon>
        <taxon>Heliantheae</taxon>
        <taxon>Helianthus</taxon>
    </lineage>
</organism>
<reference evidence="3" key="2">
    <citation type="submission" date="2017-02" db="EMBL/GenBank/DDBJ databases">
        <title>Sunflower complete genome.</title>
        <authorList>
            <person name="Langlade N."/>
            <person name="Munos S."/>
        </authorList>
    </citation>
    <scope>NUCLEOTIDE SEQUENCE [LARGE SCALE GENOMIC DNA]</scope>
    <source>
        <tissue evidence="3">Leaves</tissue>
    </source>
</reference>
<evidence type="ECO:0000313" key="4">
    <source>
        <dbReference type="Proteomes" id="UP000215914"/>
    </source>
</evidence>
<accession>A0A251TLY9</accession>
<dbReference type="InParanoid" id="A0A251TLY9"/>
<dbReference type="Proteomes" id="UP000215914">
    <property type="component" value="Chromosome 10"/>
</dbReference>
<protein>
    <submittedName>
        <fullName evidence="3">Uncharacterized protein</fullName>
    </submittedName>
</protein>
<evidence type="ECO:0000256" key="1">
    <source>
        <dbReference type="SAM" id="Phobius"/>
    </source>
</evidence>
<sequence>MLTRNVSERYTAENVLRKPLIKHLQSQIIDKVEVFLKIINGERFINEAPKALVLKAILFPTTIKHMLLYLCVDYFFLFYHFLLFSWL</sequence>
<dbReference type="EMBL" id="CM007899">
    <property type="protein sequence ID" value="OTG11001.1"/>
    <property type="molecule type" value="Genomic_DNA"/>
</dbReference>
<keyword evidence="4" id="KW-1185">Reference proteome</keyword>
<name>A0A251TLY9_HELAN</name>
<keyword evidence="1" id="KW-1133">Transmembrane helix</keyword>
<reference evidence="2 4" key="1">
    <citation type="journal article" date="2017" name="Nature">
        <title>The sunflower genome provides insights into oil metabolism, flowering and Asterid evolution.</title>
        <authorList>
            <person name="Badouin H."/>
            <person name="Gouzy J."/>
            <person name="Grassa C.J."/>
            <person name="Murat F."/>
            <person name="Staton S.E."/>
            <person name="Cottret L."/>
            <person name="Lelandais-Briere C."/>
            <person name="Owens G.L."/>
            <person name="Carrere S."/>
            <person name="Mayjonade B."/>
            <person name="Legrand L."/>
            <person name="Gill N."/>
            <person name="Kane N.C."/>
            <person name="Bowers J.E."/>
            <person name="Hubner S."/>
            <person name="Bellec A."/>
            <person name="Berard A."/>
            <person name="Berges H."/>
            <person name="Blanchet N."/>
            <person name="Boniface M.C."/>
            <person name="Brunel D."/>
            <person name="Catrice O."/>
            <person name="Chaidir N."/>
            <person name="Claudel C."/>
            <person name="Donnadieu C."/>
            <person name="Faraut T."/>
            <person name="Fievet G."/>
            <person name="Helmstetter N."/>
            <person name="King M."/>
            <person name="Knapp S.J."/>
            <person name="Lai Z."/>
            <person name="Le Paslier M.C."/>
            <person name="Lippi Y."/>
            <person name="Lorenzon L."/>
            <person name="Mandel J.R."/>
            <person name="Marage G."/>
            <person name="Marchand G."/>
            <person name="Marquand E."/>
            <person name="Bret-Mestries E."/>
            <person name="Morien E."/>
            <person name="Nambeesan S."/>
            <person name="Nguyen T."/>
            <person name="Pegot-Espagnet P."/>
            <person name="Pouilly N."/>
            <person name="Raftis F."/>
            <person name="Sallet E."/>
            <person name="Schiex T."/>
            <person name="Thomas J."/>
            <person name="Vandecasteele C."/>
            <person name="Vares D."/>
            <person name="Vear F."/>
            <person name="Vautrin S."/>
            <person name="Crespi M."/>
            <person name="Mangin B."/>
            <person name="Burke J.M."/>
            <person name="Salse J."/>
            <person name="Munos S."/>
            <person name="Vincourt P."/>
            <person name="Rieseberg L.H."/>
            <person name="Langlade N.B."/>
        </authorList>
    </citation>
    <scope>NUCLEOTIDE SEQUENCE [LARGE SCALE GENOMIC DNA]</scope>
    <source>
        <strain evidence="4">cv. SF193</strain>
        <tissue evidence="2">Leaves</tissue>
    </source>
</reference>
<proteinExistence type="predicted"/>
<keyword evidence="1" id="KW-0812">Transmembrane</keyword>
<evidence type="ECO:0000313" key="2">
    <source>
        <dbReference type="EMBL" id="KAF5785634.1"/>
    </source>
</evidence>
<evidence type="ECO:0000313" key="3">
    <source>
        <dbReference type="EMBL" id="OTG11001.1"/>
    </source>
</evidence>
<keyword evidence="1" id="KW-0472">Membrane</keyword>
<gene>
    <name evidence="3" type="ORF">HannXRQ_Chr10g0293991</name>
    <name evidence="2" type="ORF">HanXRQr2_Chr10g0430851</name>
</gene>
<dbReference type="Gramene" id="mRNA:HanXRQr2_Chr10g0430851">
    <property type="protein sequence ID" value="mRNA:HanXRQr2_Chr10g0430851"/>
    <property type="gene ID" value="HanXRQr2_Chr10g0430851"/>
</dbReference>